<evidence type="ECO:0000313" key="3">
    <source>
        <dbReference type="Proteomes" id="UP000064029"/>
    </source>
</evidence>
<accession>A0A118HW10</accession>
<dbReference type="SUPFAM" id="SSF53098">
    <property type="entry name" value="Ribonuclease H-like"/>
    <property type="match status" value="1"/>
</dbReference>
<dbReference type="Gene3D" id="3.30.420.10">
    <property type="entry name" value="Ribonuclease H-like superfamily/Ribonuclease H"/>
    <property type="match status" value="1"/>
</dbReference>
<reference evidence="2 3" key="1">
    <citation type="submission" date="2015-11" db="EMBL/GenBank/DDBJ databases">
        <title>Expanding the genomic diversity of Burkholderia species for the development of highly accurate diagnostics.</title>
        <authorList>
            <person name="Sahl J."/>
            <person name="Keim P."/>
            <person name="Wagner D."/>
        </authorList>
    </citation>
    <scope>NUCLEOTIDE SEQUENCE [LARGE SCALE GENOMIC DNA]</scope>
    <source>
        <strain evidence="2 3">MSMB2036</strain>
    </source>
</reference>
<dbReference type="InterPro" id="IPR001584">
    <property type="entry name" value="Integrase_cat-core"/>
</dbReference>
<evidence type="ECO:0000259" key="1">
    <source>
        <dbReference type="PROSITE" id="PS50994"/>
    </source>
</evidence>
<feature type="domain" description="Integrase catalytic" evidence="1">
    <location>
        <begin position="1"/>
        <end position="98"/>
    </location>
</feature>
<dbReference type="PANTHER" id="PTHR46889">
    <property type="entry name" value="TRANSPOSASE INSF FOR INSERTION SEQUENCE IS3B-RELATED"/>
    <property type="match status" value="1"/>
</dbReference>
<organism evidence="2 3">
    <name type="scientific">Burkholderia ubonensis</name>
    <dbReference type="NCBI Taxonomy" id="101571"/>
    <lineage>
        <taxon>Bacteria</taxon>
        <taxon>Pseudomonadati</taxon>
        <taxon>Pseudomonadota</taxon>
        <taxon>Betaproteobacteria</taxon>
        <taxon>Burkholderiales</taxon>
        <taxon>Burkholderiaceae</taxon>
        <taxon>Burkholderia</taxon>
        <taxon>Burkholderia cepacia complex</taxon>
    </lineage>
</organism>
<gene>
    <name evidence="2" type="ORF">WJ33_21185</name>
</gene>
<dbReference type="Proteomes" id="UP000064029">
    <property type="component" value="Unassembled WGS sequence"/>
</dbReference>
<dbReference type="EMBL" id="LOXM01000073">
    <property type="protein sequence ID" value="KVG71136.1"/>
    <property type="molecule type" value="Genomic_DNA"/>
</dbReference>
<comment type="caution">
    <text evidence="2">The sequence shown here is derived from an EMBL/GenBank/DDBJ whole genome shotgun (WGS) entry which is preliminary data.</text>
</comment>
<dbReference type="PANTHER" id="PTHR46889:SF4">
    <property type="entry name" value="TRANSPOSASE INSO FOR INSERTION SEQUENCE ELEMENT IS911B-RELATED"/>
    <property type="match status" value="1"/>
</dbReference>
<protein>
    <submittedName>
        <fullName evidence="2">Integrase</fullName>
    </submittedName>
</protein>
<dbReference type="InterPro" id="IPR012337">
    <property type="entry name" value="RNaseH-like_sf"/>
</dbReference>
<evidence type="ECO:0000313" key="2">
    <source>
        <dbReference type="EMBL" id="KVG71136.1"/>
    </source>
</evidence>
<proteinExistence type="predicted"/>
<sequence>MLLHSDRGAQYASRAYRKLTAAFKISVSMSRRANAWDNAPMESFFKTLKVERIYQNQYETRAHARLDIVDWIEGYYNRQRLHTSIDFLTHVDYEASLIAA</sequence>
<dbReference type="GO" id="GO:0015074">
    <property type="term" value="P:DNA integration"/>
    <property type="evidence" value="ECO:0007669"/>
    <property type="project" value="InterPro"/>
</dbReference>
<dbReference type="GO" id="GO:0003676">
    <property type="term" value="F:nucleic acid binding"/>
    <property type="evidence" value="ECO:0007669"/>
    <property type="project" value="InterPro"/>
</dbReference>
<dbReference type="InterPro" id="IPR036397">
    <property type="entry name" value="RNaseH_sf"/>
</dbReference>
<dbReference type="AlphaFoldDB" id="A0A118HW10"/>
<dbReference type="Pfam" id="PF13683">
    <property type="entry name" value="rve_3"/>
    <property type="match status" value="1"/>
</dbReference>
<name>A0A118HW10_9BURK</name>
<dbReference type="PROSITE" id="PS50994">
    <property type="entry name" value="INTEGRASE"/>
    <property type="match status" value="1"/>
</dbReference>
<dbReference type="InterPro" id="IPR050900">
    <property type="entry name" value="Transposase_IS3/IS150/IS904"/>
</dbReference>